<dbReference type="SMART" id="SM00271">
    <property type="entry name" value="DnaJ"/>
    <property type="match status" value="1"/>
</dbReference>
<dbReference type="PROSITE" id="PS00636">
    <property type="entry name" value="DNAJ_1"/>
    <property type="match status" value="1"/>
</dbReference>
<feature type="region of interest" description="Disordered" evidence="1">
    <location>
        <begin position="411"/>
        <end position="474"/>
    </location>
</feature>
<evidence type="ECO:0000256" key="1">
    <source>
        <dbReference type="SAM" id="MobiDB-lite"/>
    </source>
</evidence>
<protein>
    <recommendedName>
        <fullName evidence="2">J domain-containing protein</fullName>
    </recommendedName>
</protein>
<dbReference type="PaxDb" id="3218-PP1S78_30V6.1"/>
<dbReference type="EnsemblPlants" id="Pp3c9_17410V3.1">
    <property type="protein sequence ID" value="Pp3c9_17410V3.1"/>
    <property type="gene ID" value="Pp3c9_17410"/>
</dbReference>
<feature type="domain" description="J" evidence="2">
    <location>
        <begin position="88"/>
        <end position="152"/>
    </location>
</feature>
<feature type="compositionally biased region" description="Polar residues" evidence="1">
    <location>
        <begin position="423"/>
        <end position="444"/>
    </location>
</feature>
<feature type="region of interest" description="Disordered" evidence="1">
    <location>
        <begin position="239"/>
        <end position="304"/>
    </location>
</feature>
<dbReference type="PROSITE" id="PS50076">
    <property type="entry name" value="DNAJ_2"/>
    <property type="match status" value="1"/>
</dbReference>
<dbReference type="RefSeq" id="XP_024385193.1">
    <property type="nucleotide sequence ID" value="XM_024529425.2"/>
</dbReference>
<dbReference type="InterPro" id="IPR036869">
    <property type="entry name" value="J_dom_sf"/>
</dbReference>
<dbReference type="KEGG" id="ppp:112286947"/>
<dbReference type="InterPro" id="IPR001623">
    <property type="entry name" value="DnaJ_domain"/>
</dbReference>
<proteinExistence type="predicted"/>
<dbReference type="OrthoDB" id="10250354at2759"/>
<evidence type="ECO:0000313" key="3">
    <source>
        <dbReference type="EMBL" id="PNR48339.1"/>
    </source>
</evidence>
<feature type="compositionally biased region" description="Polar residues" evidence="1">
    <location>
        <begin position="515"/>
        <end position="524"/>
    </location>
</feature>
<dbReference type="EMBL" id="ABEU02000009">
    <property type="protein sequence ID" value="PNR48339.1"/>
    <property type="molecule type" value="Genomic_DNA"/>
</dbReference>
<organism evidence="3">
    <name type="scientific">Physcomitrium patens</name>
    <name type="common">Spreading-leaved earth moss</name>
    <name type="synonym">Physcomitrella patens</name>
    <dbReference type="NCBI Taxonomy" id="3218"/>
    <lineage>
        <taxon>Eukaryota</taxon>
        <taxon>Viridiplantae</taxon>
        <taxon>Streptophyta</taxon>
        <taxon>Embryophyta</taxon>
        <taxon>Bryophyta</taxon>
        <taxon>Bryophytina</taxon>
        <taxon>Bryopsida</taxon>
        <taxon>Funariidae</taxon>
        <taxon>Funariales</taxon>
        <taxon>Funariaceae</taxon>
        <taxon>Physcomitrium</taxon>
    </lineage>
</organism>
<dbReference type="PRINTS" id="PR00625">
    <property type="entry name" value="JDOMAIN"/>
</dbReference>
<dbReference type="Proteomes" id="UP000006727">
    <property type="component" value="Chromosome 9"/>
</dbReference>
<reference evidence="4" key="3">
    <citation type="submission" date="2020-12" db="UniProtKB">
        <authorList>
            <consortium name="EnsemblPlants"/>
        </authorList>
    </citation>
    <scope>IDENTIFICATION</scope>
</reference>
<feature type="compositionally biased region" description="Basic and acidic residues" evidence="1">
    <location>
        <begin position="281"/>
        <end position="304"/>
    </location>
</feature>
<dbReference type="EnsemblPlants" id="Pp3c9_17410V3.2">
    <property type="protein sequence ID" value="Pp3c9_17410V3.2"/>
    <property type="gene ID" value="Pp3c9_17410"/>
</dbReference>
<dbReference type="AlphaFoldDB" id="A0A2K1K3J1"/>
<feature type="compositionally biased region" description="Polar residues" evidence="1">
    <location>
        <begin position="459"/>
        <end position="474"/>
    </location>
</feature>
<dbReference type="SUPFAM" id="SSF46565">
    <property type="entry name" value="Chaperone J-domain"/>
    <property type="match status" value="1"/>
</dbReference>
<reference evidence="3 5" key="2">
    <citation type="journal article" date="2018" name="Plant J.">
        <title>The Physcomitrella patens chromosome-scale assembly reveals moss genome structure and evolution.</title>
        <authorList>
            <person name="Lang D."/>
            <person name="Ullrich K.K."/>
            <person name="Murat F."/>
            <person name="Fuchs J."/>
            <person name="Jenkins J."/>
            <person name="Haas F.B."/>
            <person name="Piednoel M."/>
            <person name="Gundlach H."/>
            <person name="Van Bel M."/>
            <person name="Meyberg R."/>
            <person name="Vives C."/>
            <person name="Morata J."/>
            <person name="Symeonidi A."/>
            <person name="Hiss M."/>
            <person name="Muchero W."/>
            <person name="Kamisugi Y."/>
            <person name="Saleh O."/>
            <person name="Blanc G."/>
            <person name="Decker E.L."/>
            <person name="van Gessel N."/>
            <person name="Grimwood J."/>
            <person name="Hayes R.D."/>
            <person name="Graham S.W."/>
            <person name="Gunter L.E."/>
            <person name="McDaniel S.F."/>
            <person name="Hoernstein S.N.W."/>
            <person name="Larsson A."/>
            <person name="Li F.W."/>
            <person name="Perroud P.F."/>
            <person name="Phillips J."/>
            <person name="Ranjan P."/>
            <person name="Rokshar D.S."/>
            <person name="Rothfels C.J."/>
            <person name="Schneider L."/>
            <person name="Shu S."/>
            <person name="Stevenson D.W."/>
            <person name="Thummler F."/>
            <person name="Tillich M."/>
            <person name="Villarreal Aguilar J.C."/>
            <person name="Widiez T."/>
            <person name="Wong G.K."/>
            <person name="Wymore A."/>
            <person name="Zhang Y."/>
            <person name="Zimmer A.D."/>
            <person name="Quatrano R.S."/>
            <person name="Mayer K.F.X."/>
            <person name="Goodstein D."/>
            <person name="Casacuberta J.M."/>
            <person name="Vandepoele K."/>
            <person name="Reski R."/>
            <person name="Cuming A.C."/>
            <person name="Tuskan G.A."/>
            <person name="Maumus F."/>
            <person name="Salse J."/>
            <person name="Schmutz J."/>
            <person name="Rensing S.A."/>
        </authorList>
    </citation>
    <scope>NUCLEOTIDE SEQUENCE [LARGE SCALE GENOMIC DNA]</scope>
    <source>
        <strain evidence="4 5">cv. Gransden 2004</strain>
    </source>
</reference>
<dbReference type="Gramene" id="Pp3c9_17410V3.1">
    <property type="protein sequence ID" value="Pp3c9_17410V3.1"/>
    <property type="gene ID" value="Pp3c9_17410"/>
</dbReference>
<sequence>MESPRRSSLDIHEQCKSEEEEAKRWMDRASRYLTEGRFESAIRLLEKTENVFPNCKNLPELMAVTQVCYAATWRACHCNRSYTRKLPDWYHVLKVDERADFDAVKKRYRQLALLLHPDKNKHPNSEAAFKIITEAYACLSDKGKRDLFNLERRRTFCSICNLKAQMHATSHTSRPVITVRTPQTPKFNTKFASRMNWESENLQNLRERAKTTSNNLERDWGSKTSKWIHQLASARHKYWNPSGSPLKCDPRTPGQGQDYAPRSKLPRSPMSPVHPTPRSTPDCRRNSNAFEVRRSSTSDVNNERTDKLEDSLDLLLKRLRVENSAAAKETPLMGEFCVHTRTPEAGHLLRPLGARREMRSSWVDQKCSVNLDAGPGYAMCLPKGRCLTKKDPFSPSVAGKHPTVHVDRAFRSTSVLGKKDNSTPKPVSQSSEVEFSTPGQSSSLRFEKLHQSTKEDSIPTRSGSVSRTASESWTSRVKANPELFDDVFTTVSSSTFRTPSRRQSSFVLRTPPTDPSTEAPSTAASLEKFGLSKMSDRKQKVAQKGSAPTSLLRNPSAEKDVDFVRACSLSNTSTAEINREVRPPLGSRNENVTHFLSKNLGTNSNICNIEKGGLEQLRDTEQQQRIEAINGILYRLSAEAKSVAETLDRRRENIAAESKNQAVVTYNGRSRSRDSHV</sequence>
<accession>A0A2K1K3J1</accession>
<dbReference type="GeneID" id="112286947"/>
<reference evidence="3 5" key="1">
    <citation type="journal article" date="2008" name="Science">
        <title>The Physcomitrella genome reveals evolutionary insights into the conquest of land by plants.</title>
        <authorList>
            <person name="Rensing S."/>
            <person name="Lang D."/>
            <person name="Zimmer A."/>
            <person name="Terry A."/>
            <person name="Salamov A."/>
            <person name="Shapiro H."/>
            <person name="Nishiyama T."/>
            <person name="Perroud P.-F."/>
            <person name="Lindquist E."/>
            <person name="Kamisugi Y."/>
            <person name="Tanahashi T."/>
            <person name="Sakakibara K."/>
            <person name="Fujita T."/>
            <person name="Oishi K."/>
            <person name="Shin-I T."/>
            <person name="Kuroki Y."/>
            <person name="Toyoda A."/>
            <person name="Suzuki Y."/>
            <person name="Hashimoto A."/>
            <person name="Yamaguchi K."/>
            <person name="Sugano A."/>
            <person name="Kohara Y."/>
            <person name="Fujiyama A."/>
            <person name="Anterola A."/>
            <person name="Aoki S."/>
            <person name="Ashton N."/>
            <person name="Barbazuk W.B."/>
            <person name="Barker E."/>
            <person name="Bennetzen J."/>
            <person name="Bezanilla M."/>
            <person name="Blankenship R."/>
            <person name="Cho S.H."/>
            <person name="Dutcher S."/>
            <person name="Estelle M."/>
            <person name="Fawcett J.A."/>
            <person name="Gundlach H."/>
            <person name="Hanada K."/>
            <person name="Heyl A."/>
            <person name="Hicks K.A."/>
            <person name="Hugh J."/>
            <person name="Lohr M."/>
            <person name="Mayer K."/>
            <person name="Melkozernov A."/>
            <person name="Murata T."/>
            <person name="Nelson D."/>
            <person name="Pils B."/>
            <person name="Prigge M."/>
            <person name="Reiss B."/>
            <person name="Renner T."/>
            <person name="Rombauts S."/>
            <person name="Rushton P."/>
            <person name="Sanderfoot A."/>
            <person name="Schween G."/>
            <person name="Shiu S.-H."/>
            <person name="Stueber K."/>
            <person name="Theodoulou F.L."/>
            <person name="Tu H."/>
            <person name="Van de Peer Y."/>
            <person name="Verrier P.J."/>
            <person name="Waters E."/>
            <person name="Wood A."/>
            <person name="Yang L."/>
            <person name="Cove D."/>
            <person name="Cuming A."/>
            <person name="Hasebe M."/>
            <person name="Lucas S."/>
            <person name="Mishler D.B."/>
            <person name="Reski R."/>
            <person name="Grigoriev I."/>
            <person name="Quatrano R.S."/>
            <person name="Boore J.L."/>
        </authorList>
    </citation>
    <scope>NUCLEOTIDE SEQUENCE [LARGE SCALE GENOMIC DNA]</scope>
    <source>
        <strain evidence="4 5">cv. Gransden 2004</strain>
    </source>
</reference>
<dbReference type="CDD" id="cd06257">
    <property type="entry name" value="DnaJ"/>
    <property type="match status" value="1"/>
</dbReference>
<dbReference type="PANTHER" id="PTHR44137:SF32">
    <property type="entry name" value="DNAJ HEAT SHOCK AMINO-TERMINAL DOMAIN PROTEIN"/>
    <property type="match status" value="1"/>
</dbReference>
<evidence type="ECO:0000259" key="2">
    <source>
        <dbReference type="PROSITE" id="PS50076"/>
    </source>
</evidence>
<feature type="region of interest" description="Disordered" evidence="1">
    <location>
        <begin position="499"/>
        <end position="554"/>
    </location>
</feature>
<evidence type="ECO:0000313" key="4">
    <source>
        <dbReference type="EnsemblPlants" id="Pp3c9_17410V3.1"/>
    </source>
</evidence>
<evidence type="ECO:0000313" key="5">
    <source>
        <dbReference type="Proteomes" id="UP000006727"/>
    </source>
</evidence>
<dbReference type="Pfam" id="PF00226">
    <property type="entry name" value="DnaJ"/>
    <property type="match status" value="1"/>
</dbReference>
<gene>
    <name evidence="4" type="primary">LOC112286947</name>
    <name evidence="3" type="ORF">PHYPA_012815</name>
</gene>
<keyword evidence="5" id="KW-1185">Reference proteome</keyword>
<dbReference type="InterPro" id="IPR018253">
    <property type="entry name" value="DnaJ_domain_CS"/>
</dbReference>
<dbReference type="PANTHER" id="PTHR44137">
    <property type="entry name" value="BNAC03G44070D PROTEIN"/>
    <property type="match status" value="1"/>
</dbReference>
<dbReference type="STRING" id="3218.A0A2K1K3J1"/>
<name>A0A2K1K3J1_PHYPA</name>
<dbReference type="Gene3D" id="1.10.287.110">
    <property type="entry name" value="DnaJ domain"/>
    <property type="match status" value="1"/>
</dbReference>
<dbReference type="Gramene" id="Pp3c9_17410V3.2">
    <property type="protein sequence ID" value="Pp3c9_17410V3.2"/>
    <property type="gene ID" value="Pp3c9_17410"/>
</dbReference>
<feature type="compositionally biased region" description="Basic and acidic residues" evidence="1">
    <location>
        <begin position="445"/>
        <end position="458"/>
    </location>
</feature>